<organism evidence="1 2">
    <name type="scientific">Paenibacillus mendelii</name>
    <dbReference type="NCBI Taxonomy" id="206163"/>
    <lineage>
        <taxon>Bacteria</taxon>
        <taxon>Bacillati</taxon>
        <taxon>Bacillota</taxon>
        <taxon>Bacilli</taxon>
        <taxon>Bacillales</taxon>
        <taxon>Paenibacillaceae</taxon>
        <taxon>Paenibacillus</taxon>
    </lineage>
</organism>
<protein>
    <submittedName>
        <fullName evidence="1">Uncharacterized protein</fullName>
    </submittedName>
</protein>
<dbReference type="Proteomes" id="UP001589818">
    <property type="component" value="Unassembled WGS sequence"/>
</dbReference>
<name>A0ABV6J3M9_9BACL</name>
<dbReference type="EMBL" id="JBHLVF010000006">
    <property type="protein sequence ID" value="MFC0390059.1"/>
    <property type="molecule type" value="Genomic_DNA"/>
</dbReference>
<gene>
    <name evidence="1" type="ORF">ACFFJ8_01590</name>
</gene>
<dbReference type="RefSeq" id="WP_256555617.1">
    <property type="nucleotide sequence ID" value="NZ_JANHOF010000020.1"/>
</dbReference>
<reference evidence="1 2" key="1">
    <citation type="submission" date="2024-09" db="EMBL/GenBank/DDBJ databases">
        <authorList>
            <person name="Sun Q."/>
            <person name="Mori K."/>
        </authorList>
    </citation>
    <scope>NUCLEOTIDE SEQUENCE [LARGE SCALE GENOMIC DNA]</scope>
    <source>
        <strain evidence="1 2">CCM 4839</strain>
    </source>
</reference>
<evidence type="ECO:0000313" key="2">
    <source>
        <dbReference type="Proteomes" id="UP001589818"/>
    </source>
</evidence>
<comment type="caution">
    <text evidence="1">The sequence shown here is derived from an EMBL/GenBank/DDBJ whole genome shotgun (WGS) entry which is preliminary data.</text>
</comment>
<evidence type="ECO:0000313" key="1">
    <source>
        <dbReference type="EMBL" id="MFC0390059.1"/>
    </source>
</evidence>
<accession>A0ABV6J3M9</accession>
<proteinExistence type="predicted"/>
<sequence>MRRVDVVDIHTASDILANYPVKMGISFDSSEESKVGYSFHGKV</sequence>
<keyword evidence="2" id="KW-1185">Reference proteome</keyword>